<name>A0A2I1R5V5_9ACTN</name>
<gene>
    <name evidence="3" type="ORF">CYJ73_16580</name>
</gene>
<accession>A0A2I1R5V5</accession>
<evidence type="ECO:0000313" key="4">
    <source>
        <dbReference type="Proteomes" id="UP000234662"/>
    </source>
</evidence>
<dbReference type="SUPFAM" id="SSF81301">
    <property type="entry name" value="Nucleotidyltransferase"/>
    <property type="match status" value="1"/>
</dbReference>
<dbReference type="PANTHER" id="PTHR47837">
    <property type="entry name" value="GTP PYROPHOSPHOKINASE YJBM"/>
    <property type="match status" value="1"/>
</dbReference>
<dbReference type="GO" id="GO:0015969">
    <property type="term" value="P:guanosine tetraphosphate metabolic process"/>
    <property type="evidence" value="ECO:0007669"/>
    <property type="project" value="InterPro"/>
</dbReference>
<dbReference type="SMART" id="SM00954">
    <property type="entry name" value="RelA_SpoT"/>
    <property type="match status" value="1"/>
</dbReference>
<feature type="coiled-coil region" evidence="1">
    <location>
        <begin position="140"/>
        <end position="167"/>
    </location>
</feature>
<dbReference type="InterPro" id="IPR052366">
    <property type="entry name" value="GTP_Pyrophosphokinase"/>
</dbReference>
<evidence type="ECO:0000313" key="3">
    <source>
        <dbReference type="EMBL" id="PKZ64488.1"/>
    </source>
</evidence>
<dbReference type="PANTHER" id="PTHR47837:SF1">
    <property type="entry name" value="GTP PYROPHOSPHOKINASE YJBM"/>
    <property type="match status" value="1"/>
</dbReference>
<organism evidence="3 4">
    <name type="scientific">Gordonia terrae</name>
    <dbReference type="NCBI Taxonomy" id="2055"/>
    <lineage>
        <taxon>Bacteria</taxon>
        <taxon>Bacillati</taxon>
        <taxon>Actinomycetota</taxon>
        <taxon>Actinomycetes</taxon>
        <taxon>Mycobacteriales</taxon>
        <taxon>Gordoniaceae</taxon>
        <taxon>Gordonia</taxon>
    </lineage>
</organism>
<dbReference type="CDD" id="cd05399">
    <property type="entry name" value="NT_Rel-Spo_like"/>
    <property type="match status" value="1"/>
</dbReference>
<dbReference type="Pfam" id="PF04607">
    <property type="entry name" value="RelA_SpoT"/>
    <property type="match status" value="1"/>
</dbReference>
<dbReference type="AlphaFoldDB" id="A0A2I1R5V5"/>
<sequence>MAMDNWRNFFEGDFNLSARPKTRDTLVDKLKRRPPHLALHEVQDIAGIRIDSAQLCLTHQRLAAREVAQYFGHETEVHDLLATPHSGYRAVHVWVRVPAGRAEVQIRTQAQSAWANTYETLADRVGRGIRYGKPHRIAIVQQMVDDMHQISREIQEVEETLDDLELQFGFPGESLDHLSEEEGQAVMAERQRALEEEAHYIDGLTRVEAMLKNMEVEL</sequence>
<proteinExistence type="predicted"/>
<feature type="domain" description="RelA/SpoT" evidence="2">
    <location>
        <begin position="18"/>
        <end position="129"/>
    </location>
</feature>
<comment type="caution">
    <text evidence="3">The sequence shown here is derived from an EMBL/GenBank/DDBJ whole genome shotgun (WGS) entry which is preliminary data.</text>
</comment>
<dbReference type="Proteomes" id="UP000234662">
    <property type="component" value="Unassembled WGS sequence"/>
</dbReference>
<dbReference type="Gene3D" id="3.30.460.10">
    <property type="entry name" value="Beta Polymerase, domain 2"/>
    <property type="match status" value="1"/>
</dbReference>
<keyword evidence="1" id="KW-0175">Coiled coil</keyword>
<reference evidence="3 4" key="1">
    <citation type="submission" date="2017-12" db="EMBL/GenBank/DDBJ databases">
        <title>Phylogenetic diversity of female urinary microbiome.</title>
        <authorList>
            <person name="Thomas-White K."/>
            <person name="Wolfe A.J."/>
        </authorList>
    </citation>
    <scope>NUCLEOTIDE SEQUENCE [LARGE SCALE GENOMIC DNA]</scope>
    <source>
        <strain evidence="3 4">UMB0777</strain>
    </source>
</reference>
<evidence type="ECO:0000259" key="2">
    <source>
        <dbReference type="SMART" id="SM00954"/>
    </source>
</evidence>
<protein>
    <recommendedName>
        <fullName evidence="2">RelA/SpoT domain-containing protein</fullName>
    </recommendedName>
</protein>
<dbReference type="InterPro" id="IPR007685">
    <property type="entry name" value="RelA_SpoT"/>
</dbReference>
<dbReference type="EMBL" id="PKJC01000013">
    <property type="protein sequence ID" value="PKZ64488.1"/>
    <property type="molecule type" value="Genomic_DNA"/>
</dbReference>
<dbReference type="InterPro" id="IPR043519">
    <property type="entry name" value="NT_sf"/>
</dbReference>
<dbReference type="RefSeq" id="WP_101821011.1">
    <property type="nucleotide sequence ID" value="NZ_PKJC01000013.1"/>
</dbReference>
<evidence type="ECO:0000256" key="1">
    <source>
        <dbReference type="SAM" id="Coils"/>
    </source>
</evidence>